<evidence type="ECO:0000256" key="7">
    <source>
        <dbReference type="SAM" id="MobiDB-lite"/>
    </source>
</evidence>
<dbReference type="InterPro" id="IPR011047">
    <property type="entry name" value="Quinoprotein_ADH-like_sf"/>
</dbReference>
<evidence type="ECO:0000256" key="4">
    <source>
        <dbReference type="ARBA" id="ARBA00022723"/>
    </source>
</evidence>
<dbReference type="EMBL" id="CP066167">
    <property type="protein sequence ID" value="QQD17026.1"/>
    <property type="molecule type" value="Genomic_DNA"/>
</dbReference>
<gene>
    <name evidence="10" type="ORF">I6N98_11630</name>
</gene>
<dbReference type="Gene3D" id="2.130.10.10">
    <property type="entry name" value="YVTN repeat-like/Quinoprotein amine dehydrogenase"/>
    <property type="match status" value="1"/>
</dbReference>
<feature type="signal peptide" evidence="8">
    <location>
        <begin position="1"/>
        <end position="32"/>
    </location>
</feature>
<dbReference type="InterPro" id="IPR015943">
    <property type="entry name" value="WD40/YVTN_repeat-like_dom_sf"/>
</dbReference>
<evidence type="ECO:0000256" key="6">
    <source>
        <dbReference type="ARBA" id="ARBA00023263"/>
    </source>
</evidence>
<accession>A0A7T4QYH0</accession>
<keyword evidence="6" id="KW-0281">Fimbrium</keyword>
<feature type="chain" id="PRO_5032789177" description="PilY1 beta-propeller domain-containing protein" evidence="8">
    <location>
        <begin position="33"/>
        <end position="1268"/>
    </location>
</feature>
<evidence type="ECO:0000313" key="10">
    <source>
        <dbReference type="EMBL" id="QQD17026.1"/>
    </source>
</evidence>
<evidence type="ECO:0000256" key="1">
    <source>
        <dbReference type="ARBA" id="ARBA00004561"/>
    </source>
</evidence>
<protein>
    <recommendedName>
        <fullName evidence="9">PilY1 beta-propeller domain-containing protein</fullName>
    </recommendedName>
</protein>
<evidence type="ECO:0000256" key="3">
    <source>
        <dbReference type="ARBA" id="ARBA00022558"/>
    </source>
</evidence>
<evidence type="ECO:0000256" key="2">
    <source>
        <dbReference type="ARBA" id="ARBA00008387"/>
    </source>
</evidence>
<dbReference type="GO" id="GO:0046872">
    <property type="term" value="F:metal ion binding"/>
    <property type="evidence" value="ECO:0007669"/>
    <property type="project" value="UniProtKB-KW"/>
</dbReference>
<evidence type="ECO:0000313" key="11">
    <source>
        <dbReference type="Proteomes" id="UP000596063"/>
    </source>
</evidence>
<comment type="similarity">
    <text evidence="2">Belongs to the PilY1 family.</text>
</comment>
<evidence type="ECO:0000259" key="9">
    <source>
        <dbReference type="Pfam" id="PF05567"/>
    </source>
</evidence>
<reference evidence="10 11" key="1">
    <citation type="submission" date="2020-12" db="EMBL/GenBank/DDBJ databases">
        <authorList>
            <person name="Shan Y."/>
        </authorList>
    </citation>
    <scope>NUCLEOTIDE SEQUENCE [LARGE SCALE GENOMIC DNA]</scope>
    <source>
        <strain evidence="11">csc3.9</strain>
    </source>
</reference>
<feature type="region of interest" description="Disordered" evidence="7">
    <location>
        <begin position="473"/>
        <end position="506"/>
    </location>
</feature>
<dbReference type="SUPFAM" id="SSF50998">
    <property type="entry name" value="Quinoprotein alcohol dehydrogenase-like"/>
    <property type="match status" value="1"/>
</dbReference>
<proteinExistence type="inferred from homology"/>
<evidence type="ECO:0000256" key="5">
    <source>
        <dbReference type="ARBA" id="ARBA00022837"/>
    </source>
</evidence>
<dbReference type="Pfam" id="PF05567">
    <property type="entry name" value="T4P_PilY1"/>
    <property type="match status" value="1"/>
</dbReference>
<feature type="domain" description="PilY1 beta-propeller" evidence="9">
    <location>
        <begin position="760"/>
        <end position="1081"/>
    </location>
</feature>
<keyword evidence="11" id="KW-1185">Reference proteome</keyword>
<name>A0A7T4QYH0_9GAMM</name>
<dbReference type="Proteomes" id="UP000596063">
    <property type="component" value="Chromosome"/>
</dbReference>
<dbReference type="InterPro" id="IPR008707">
    <property type="entry name" value="B-propeller_PilY1"/>
</dbReference>
<sequence length="1268" mass="138026">MLLEKYAQKVMASLLRLFVVFCCACTTLYVHAEDCTVKVESDSYVGKKNKVRTYVFDSLDSIDSIAEVDLKNSKKHACPPKTYSTSGNILRVDNSDLGKKEKYCQAKFTVIGVKADCESDVPVSSDIAQKPLFLTQSASPNVMYMLDDSGSMHFELMPGEILLANTRYIFPRADDVYGSGDYSNYVPTVDDKSAYNARTRSPQINTVYYDPGVTYDPWIKHDGNFYPNADPKCAYHNPERTGGSSEAYCRNLTTTNERFNSNRWYDCDSSGSCSYSTSNKKFWPAKYFWHTGGSSWDWDNFDEVEIKITQSSYKGHGRENRDDCEDADNSTCSYEEELQNFANWYTYYRSRVLTARAGSGYAFSTQSGDLRVGFGSINQGEHDVDGKDHSAIVDGVRKFTGEDRKNFYDSLYKRDIPNAGTPLRSALNEVGEYYSRKDNRGPWGEEPGSDVDEDHLICRRNYTVLMTDGYWSGSNVSGGPGDNNDGTDKPSHTGPAGQSYTYKAASPFKDNEDDTLADVAMYYWKNDLRDDLDNQVFVTKKNPAFWQHMVTFGVGFGVSGTVNPDDAFAAISTGAQINWPDPGDAEINKIDDLLHAGVNSRGGFFSAANPDQFAAELSGVLDTIANESKSSASAIAANSTRLDSGTLVYQASFNSLEWTGRLIAYTLADNGALDKVFWDTNKGGIPAHGSRSIFTFVGDPGSTSKQGVAFTTGNWKSLSAGQRSSLNDGGSDDDGKDLLNWLRGDKSKEGTSFRTREGLLGDIVNSDPFFVGTSEDYGYSVLGGDEGTKYSAYLQAKAARSPMIYVGANDGMLHGFDAETGKESFAVVLSSLYSDFADLADVDYDHQYFVDGSPRALDAYINGAWTTVLVGATGAGGRAVYAIDVGTPDSMAAGDLMWEFTTADDADDKLGVAMSAPAIARVDAGDKWVAVFGNGYKSGDTLKLFVVDLATGDLIKAIDTELSGAGNGLATPVPVDVDGDRITDYVYAGDLAGNLWKFDLTGNSSSKWAVSHKSGSSPAPMFKAVDDDDNPQPITSRPTVGRHPDGGYMVYVGTGQYFKTTDGLVPESPQIQAFYGIRDSGSVVDRDDLVEQTIVYEAVGSLSDNTTTDFQVRIVSSNSADNLPEYGWRLELLSPENGAEAERSVSRPVLRNGRIIFATIIPNENLCGFGGRSWLMELDALNGGLFADPVLDINGDGKIDDLDKVLYKGVYYPVSGIGSEELIKTPGIIGAGDLEYKYTSGSSGSIGVVTETGDGDQELGRQSWRQLQ</sequence>
<keyword evidence="3" id="KW-1029">Fimbrium biogenesis</keyword>
<dbReference type="KEGG" id="snan:I6N98_11630"/>
<evidence type="ECO:0000256" key="8">
    <source>
        <dbReference type="SAM" id="SignalP"/>
    </source>
</evidence>
<dbReference type="RefSeq" id="WP_198568528.1">
    <property type="nucleotide sequence ID" value="NZ_CP066167.1"/>
</dbReference>
<keyword evidence="5" id="KW-0106">Calcium</keyword>
<keyword evidence="8" id="KW-0732">Signal</keyword>
<dbReference type="AlphaFoldDB" id="A0A7T4QYH0"/>
<organism evidence="10 11">
    <name type="scientific">Spongiibacter nanhainus</name>
    <dbReference type="NCBI Taxonomy" id="2794344"/>
    <lineage>
        <taxon>Bacteria</taxon>
        <taxon>Pseudomonadati</taxon>
        <taxon>Pseudomonadota</taxon>
        <taxon>Gammaproteobacteria</taxon>
        <taxon>Cellvibrionales</taxon>
        <taxon>Spongiibacteraceae</taxon>
        <taxon>Spongiibacter</taxon>
    </lineage>
</organism>
<comment type="subcellular location">
    <subcellularLocation>
        <location evidence="1">Fimbrium</location>
    </subcellularLocation>
</comment>
<keyword evidence="4" id="KW-0479">Metal-binding</keyword>
<feature type="region of interest" description="Disordered" evidence="7">
    <location>
        <begin position="1011"/>
        <end position="1030"/>
    </location>
</feature>
<dbReference type="GO" id="GO:0009289">
    <property type="term" value="C:pilus"/>
    <property type="evidence" value="ECO:0007669"/>
    <property type="project" value="UniProtKB-SubCell"/>
</dbReference>
<feature type="region of interest" description="Disordered" evidence="7">
    <location>
        <begin position="1247"/>
        <end position="1268"/>
    </location>
</feature>